<dbReference type="EMBL" id="UFZA01000002">
    <property type="protein sequence ID" value="STE71718.1"/>
    <property type="molecule type" value="Genomic_DNA"/>
</dbReference>
<dbReference type="RefSeq" id="WP_074398084.1">
    <property type="nucleotide sequence ID" value="NZ_CP122801.1"/>
</dbReference>
<name>A0A2S8JQ51_ECOLX</name>
<protein>
    <submittedName>
        <fullName evidence="1">Uncharacterized protein</fullName>
    </submittedName>
</protein>
<accession>A0A2S8JQ51</accession>
<evidence type="ECO:0000313" key="2">
    <source>
        <dbReference type="Proteomes" id="UP000255164"/>
    </source>
</evidence>
<sequence length="130" mass="14153">MGRDMQHSKNEAVKKAPCINAGDLTPSELREWIIHLANNAEIAGLATEHTLLKLQSAEHSLRSVLKDLEPRISFLVSDQIIHSEDHSSAIQEELATLNKVVGAIQGAQKAILSACSLLQQADCRGHLQAD</sequence>
<gene>
    <name evidence="1" type="ORF">NCTC10082_04597</name>
</gene>
<evidence type="ECO:0000313" key="1">
    <source>
        <dbReference type="EMBL" id="STE71718.1"/>
    </source>
</evidence>
<reference evidence="1 2" key="1">
    <citation type="submission" date="2018-06" db="EMBL/GenBank/DDBJ databases">
        <authorList>
            <consortium name="Pathogen Informatics"/>
            <person name="Doyle S."/>
        </authorList>
    </citation>
    <scope>NUCLEOTIDE SEQUENCE [LARGE SCALE GENOMIC DNA]</scope>
    <source>
        <strain evidence="1 2">NCTC10082</strain>
    </source>
</reference>
<dbReference type="Proteomes" id="UP000255164">
    <property type="component" value="Unassembled WGS sequence"/>
</dbReference>
<organism evidence="1 2">
    <name type="scientific">Escherichia coli</name>
    <dbReference type="NCBI Taxonomy" id="562"/>
    <lineage>
        <taxon>Bacteria</taxon>
        <taxon>Pseudomonadati</taxon>
        <taxon>Pseudomonadota</taxon>
        <taxon>Gammaproteobacteria</taxon>
        <taxon>Enterobacterales</taxon>
        <taxon>Enterobacteriaceae</taxon>
        <taxon>Escherichia</taxon>
    </lineage>
</organism>
<dbReference type="AlphaFoldDB" id="A0A2S8JQ51"/>
<proteinExistence type="predicted"/>